<protein>
    <recommendedName>
        <fullName evidence="4">Helix-turn-helix domain-containing protein</fullName>
    </recommendedName>
</protein>
<feature type="region of interest" description="Disordered" evidence="1">
    <location>
        <begin position="126"/>
        <end position="147"/>
    </location>
</feature>
<accession>A0ABM7KZM1</accession>
<dbReference type="EMBL" id="AP023036">
    <property type="protein sequence ID" value="BCD45985.1"/>
    <property type="molecule type" value="Genomic_DNA"/>
</dbReference>
<dbReference type="Proteomes" id="UP000509742">
    <property type="component" value="Chromosome"/>
</dbReference>
<sequence>MFQKLTTNATLIVKPQIKEGFAAIDNNIVYHADLSPIATKILVWLRTLPSDWEVNTKHACKHLRLCKNTYYKYTQELRDKSLLDIVEIRDEKGRFTGKTQFVLKDPDLDKLEAIQSPTKKICTIAHSPRNDTTDKSPKNGVIKPKNPHKYGVTSIAHEMNPNKCIYKRTKKHVLFTTRAISP</sequence>
<organism evidence="2 3">
    <name type="scientific">Helicobacter suis</name>
    <dbReference type="NCBI Taxonomy" id="104628"/>
    <lineage>
        <taxon>Bacteria</taxon>
        <taxon>Pseudomonadati</taxon>
        <taxon>Campylobacterota</taxon>
        <taxon>Epsilonproteobacteria</taxon>
        <taxon>Campylobacterales</taxon>
        <taxon>Helicobacteraceae</taxon>
        <taxon>Helicobacter</taxon>
    </lineage>
</organism>
<reference evidence="2 3" key="1">
    <citation type="submission" date="2020-04" db="EMBL/GenBank/DDBJ databases">
        <title>Genomic analysis of gastric non-Helicobacter pylori Helicobacters isolated in Japan.</title>
        <authorList>
            <person name="Suzuki M."/>
            <person name="Rimbara E."/>
        </authorList>
    </citation>
    <scope>NUCLEOTIDE SEQUENCE [LARGE SCALE GENOMIC DNA]</scope>
    <source>
        <strain evidence="2 3">NHP19-0020</strain>
    </source>
</reference>
<dbReference type="RefSeq" id="WP_040499251.1">
    <property type="nucleotide sequence ID" value="NZ_AP023036.1"/>
</dbReference>
<gene>
    <name evidence="2" type="ORF">NHP190020_10240</name>
</gene>
<evidence type="ECO:0008006" key="4">
    <source>
        <dbReference type="Google" id="ProtNLM"/>
    </source>
</evidence>
<evidence type="ECO:0000313" key="2">
    <source>
        <dbReference type="EMBL" id="BCD45985.1"/>
    </source>
</evidence>
<evidence type="ECO:0000313" key="3">
    <source>
        <dbReference type="Proteomes" id="UP000509742"/>
    </source>
</evidence>
<feature type="compositionally biased region" description="Basic and acidic residues" evidence="1">
    <location>
        <begin position="128"/>
        <end position="137"/>
    </location>
</feature>
<proteinExistence type="predicted"/>
<name>A0ABM7KZM1_9HELI</name>
<keyword evidence="3" id="KW-1185">Reference proteome</keyword>
<evidence type="ECO:0000256" key="1">
    <source>
        <dbReference type="SAM" id="MobiDB-lite"/>
    </source>
</evidence>
<dbReference type="GeneID" id="56929147"/>